<evidence type="ECO:0000259" key="4">
    <source>
        <dbReference type="Pfam" id="PF02878"/>
    </source>
</evidence>
<evidence type="ECO:0000256" key="2">
    <source>
        <dbReference type="ARBA" id="ARBA00010231"/>
    </source>
</evidence>
<sequence length="505" mass="54641">MEYLKLKSGTDIRGVAVEGVEGQPVTLTDQAVEDILASFLCWVQRKLGAAPQGLRLAVGRDSRISGPRIVAAIRRVAERYGVIGLDCGLASTPSMFLATLDLDCPCAVQVTASHHPYHRNGLKFFTKDGGLDGPDIAEILEGAQRGDRPGQEAPGSWQQVDHMAAYAHTLREQIKEGVAAQDYDHPLAGFHIVVDAGNGAGGFYASQVLAPLGADVSGSQFLEPDGMFPNHVPNPEDKAAMDAISQAVVANHGDLGVIFDTDVDRGAAVDSQGVEINRNRLVALASAIALEKCPGGTVVTDSITSDGLKEYIERTLGGRHYRYQRGYKNVINKALKLNARGVDCPLAIETSGHAAMRDNYFLDDGAYLVTQIIIKMASLRKEGKDLHDLLAPLKEPAEELEIRLPITEEDFRARGLELILNLEVYARAQGWSIAPDNREGLRVSFPRGEGDGWFLLRLSVHDPILPLNAESNVPGGVRLILEQLAQFFRENSQGIDPSPLFSALS</sequence>
<evidence type="ECO:0000256" key="3">
    <source>
        <dbReference type="ARBA" id="ARBA00022553"/>
    </source>
</evidence>
<dbReference type="InterPro" id="IPR050060">
    <property type="entry name" value="Phosphoglucosamine_mutase"/>
</dbReference>
<dbReference type="GO" id="GO:0005975">
    <property type="term" value="P:carbohydrate metabolic process"/>
    <property type="evidence" value="ECO:0007669"/>
    <property type="project" value="InterPro"/>
</dbReference>
<proteinExistence type="inferred from homology"/>
<dbReference type="EMBL" id="DXDU01000129">
    <property type="protein sequence ID" value="HIY27132.1"/>
    <property type="molecule type" value="Genomic_DNA"/>
</dbReference>
<dbReference type="CDD" id="cd03089">
    <property type="entry name" value="PMM_PGM"/>
    <property type="match status" value="1"/>
</dbReference>
<organism evidence="7 8">
    <name type="scientific">Candidatus Acutalibacter pullistercoris</name>
    <dbReference type="NCBI Taxonomy" id="2838418"/>
    <lineage>
        <taxon>Bacteria</taxon>
        <taxon>Bacillati</taxon>
        <taxon>Bacillota</taxon>
        <taxon>Clostridia</taxon>
        <taxon>Eubacteriales</taxon>
        <taxon>Acutalibacteraceae</taxon>
        <taxon>Acutalibacter</taxon>
    </lineage>
</organism>
<keyword evidence="3" id="KW-0597">Phosphoprotein</keyword>
<evidence type="ECO:0000313" key="7">
    <source>
        <dbReference type="EMBL" id="HIY27132.1"/>
    </source>
</evidence>
<dbReference type="Gene3D" id="3.30.310.50">
    <property type="entry name" value="Alpha-D-phosphohexomutase, C-terminal domain"/>
    <property type="match status" value="1"/>
</dbReference>
<comment type="cofactor">
    <cofactor evidence="1">
        <name>Mg(2+)</name>
        <dbReference type="ChEBI" id="CHEBI:18420"/>
    </cofactor>
</comment>
<evidence type="ECO:0000259" key="5">
    <source>
        <dbReference type="Pfam" id="PF02879"/>
    </source>
</evidence>
<gene>
    <name evidence="7" type="ORF">H9838_08190</name>
</gene>
<reference evidence="7" key="2">
    <citation type="submission" date="2021-04" db="EMBL/GenBank/DDBJ databases">
        <authorList>
            <person name="Gilroy R."/>
        </authorList>
    </citation>
    <scope>NUCLEOTIDE SEQUENCE</scope>
    <source>
        <strain evidence="7">1282</strain>
    </source>
</reference>
<dbReference type="Gene3D" id="3.40.120.10">
    <property type="entry name" value="Alpha-D-Glucose-1,6-Bisphosphate, subunit A, domain 3"/>
    <property type="match status" value="3"/>
</dbReference>
<dbReference type="InterPro" id="IPR005846">
    <property type="entry name" value="A-D-PHexomutase_a/b/a-III"/>
</dbReference>
<dbReference type="InterPro" id="IPR005841">
    <property type="entry name" value="Alpha-D-phosphohexomutase_SF"/>
</dbReference>
<evidence type="ECO:0000256" key="1">
    <source>
        <dbReference type="ARBA" id="ARBA00001946"/>
    </source>
</evidence>
<dbReference type="InterPro" id="IPR005845">
    <property type="entry name" value="A-D-PHexomutase_a/b/a-II"/>
</dbReference>
<evidence type="ECO:0000259" key="6">
    <source>
        <dbReference type="Pfam" id="PF02880"/>
    </source>
</evidence>
<dbReference type="Proteomes" id="UP000823915">
    <property type="component" value="Unassembled WGS sequence"/>
</dbReference>
<dbReference type="Pfam" id="PF02878">
    <property type="entry name" value="PGM_PMM_I"/>
    <property type="match status" value="1"/>
</dbReference>
<reference evidence="7" key="1">
    <citation type="journal article" date="2021" name="PeerJ">
        <title>Extensive microbial diversity within the chicken gut microbiome revealed by metagenomics and culture.</title>
        <authorList>
            <person name="Gilroy R."/>
            <person name="Ravi A."/>
            <person name="Getino M."/>
            <person name="Pursley I."/>
            <person name="Horton D.L."/>
            <person name="Alikhan N.F."/>
            <person name="Baker D."/>
            <person name="Gharbi K."/>
            <person name="Hall N."/>
            <person name="Watson M."/>
            <person name="Adriaenssens E.M."/>
            <person name="Foster-Nyarko E."/>
            <person name="Jarju S."/>
            <person name="Secka A."/>
            <person name="Antonio M."/>
            <person name="Oren A."/>
            <person name="Chaudhuri R.R."/>
            <person name="La Ragione R."/>
            <person name="Hildebrand F."/>
            <person name="Pallen M.J."/>
        </authorList>
    </citation>
    <scope>NUCLEOTIDE SEQUENCE</scope>
    <source>
        <strain evidence="7">1282</strain>
    </source>
</reference>
<dbReference type="FunFam" id="3.40.120.10:FF:000010">
    <property type="entry name" value="phosphomannomutase/phosphoglucomutase isoform X1"/>
    <property type="match status" value="1"/>
</dbReference>
<feature type="domain" description="Alpha-D-phosphohexomutase alpha/beta/alpha" evidence="6">
    <location>
        <begin position="279"/>
        <end position="390"/>
    </location>
</feature>
<dbReference type="GO" id="GO:0004615">
    <property type="term" value="F:phosphomannomutase activity"/>
    <property type="evidence" value="ECO:0007669"/>
    <property type="project" value="TreeGrafter"/>
</dbReference>
<protein>
    <submittedName>
        <fullName evidence="7">Phosphomannomutase/phosphoglucomutase</fullName>
    </submittedName>
</protein>
<dbReference type="AlphaFoldDB" id="A0A9D2C256"/>
<dbReference type="Pfam" id="PF02880">
    <property type="entry name" value="PGM_PMM_III"/>
    <property type="match status" value="1"/>
</dbReference>
<dbReference type="PANTHER" id="PTHR42946">
    <property type="entry name" value="PHOSPHOHEXOSE MUTASE"/>
    <property type="match status" value="1"/>
</dbReference>
<dbReference type="InterPro" id="IPR005844">
    <property type="entry name" value="A-D-PHexomutase_a/b/a-I"/>
</dbReference>
<accession>A0A9D2C256</accession>
<dbReference type="SUPFAM" id="SSF53738">
    <property type="entry name" value="Phosphoglucomutase, first 3 domains"/>
    <property type="match status" value="3"/>
</dbReference>
<name>A0A9D2C256_9FIRM</name>
<dbReference type="Pfam" id="PF02879">
    <property type="entry name" value="PGM_PMM_II"/>
    <property type="match status" value="1"/>
</dbReference>
<dbReference type="PANTHER" id="PTHR42946:SF1">
    <property type="entry name" value="PHOSPHOGLUCOMUTASE (ALPHA-D-GLUCOSE-1,6-BISPHOSPHATE-DEPENDENT)"/>
    <property type="match status" value="1"/>
</dbReference>
<comment type="caution">
    <text evidence="7">The sequence shown here is derived from an EMBL/GenBank/DDBJ whole genome shotgun (WGS) entry which is preliminary data.</text>
</comment>
<evidence type="ECO:0000313" key="8">
    <source>
        <dbReference type="Proteomes" id="UP000823915"/>
    </source>
</evidence>
<feature type="domain" description="Alpha-D-phosphohexomutase alpha/beta/alpha" evidence="4">
    <location>
        <begin position="12"/>
        <end position="141"/>
    </location>
</feature>
<feature type="domain" description="Alpha-D-phosphohexomutase alpha/beta/alpha" evidence="5">
    <location>
        <begin position="166"/>
        <end position="273"/>
    </location>
</feature>
<dbReference type="InterPro" id="IPR016055">
    <property type="entry name" value="A-D-PHexomutase_a/b/a-I/II/III"/>
</dbReference>
<comment type="similarity">
    <text evidence="2">Belongs to the phosphohexose mutase family.</text>
</comment>
<dbReference type="PRINTS" id="PR00509">
    <property type="entry name" value="PGMPMM"/>
</dbReference>